<dbReference type="STRING" id="1219011.GCA_001895045_02086"/>
<protein>
    <submittedName>
        <fullName evidence="3">GTP-binding protein Der</fullName>
    </submittedName>
</protein>
<evidence type="ECO:0000259" key="1">
    <source>
        <dbReference type="Pfam" id="PF01926"/>
    </source>
</evidence>
<dbReference type="RefSeq" id="WP_084722542.1">
    <property type="nucleotide sequence ID" value="NZ_JAFBBL010000001.1"/>
</dbReference>
<dbReference type="SUPFAM" id="SSF52540">
    <property type="entry name" value="P-loop containing nucleoside triphosphate hydrolases"/>
    <property type="match status" value="2"/>
</dbReference>
<organism evidence="3 4">
    <name type="scientific">Rhodococcus coprophilus</name>
    <dbReference type="NCBI Taxonomy" id="38310"/>
    <lineage>
        <taxon>Bacteria</taxon>
        <taxon>Bacillati</taxon>
        <taxon>Actinomycetota</taxon>
        <taxon>Actinomycetes</taxon>
        <taxon>Mycobacteriales</taxon>
        <taxon>Nocardiaceae</taxon>
        <taxon>Rhodococcus</taxon>
    </lineage>
</organism>
<sequence>MHEDKGALESAVSRAVEEGVRELDSLDRTIESLSEEFDRVVDSVAGDGSCTDADALRESALEFKHSIRSHLARQRKVLSTFNIAFFGRTGAGKSTLLSAFGRLDGGYVSPGESDWTTDVTEVEWAGCRLWDTPGINGWGRTRKRSELEKVAREAVEVADVVMLCFDTQSQQPSEFAKVAEWVREFGKPAIAVVNVRNLRWRHPAKVPSDNARRSLSQAVREHVVNIRAELSNIALGATPVVAIHSRRALFARATTPFKGPSESNFTTERKNFGVESLAQWSNFSVLEDLVVASIVSGGSDLRLRALREGVRGILTSHAMDLDGQVQEMTPRIEEAERIIEGLFDTLGYPDERILQALPGAQGDKNDAVKTLESLRGVPFTSPVTGRLDRHVARLLRSHLADPRADSIAVSDRLLYEAFEQKRTLDESRFNEMVYNLEAIQAAVEEVWSSKAEFLSRDVSLAAFGAAPDLSDSDLDSASLNGAAGRVKLSIARLMQAAGLAAGAGAGVLIVPGVANIWNPAGWVASSASVALRLVAEAGKYAGKKIEHLGEKEKTEARSEAQASFRHAVDMTFDRMEQDLRMRSRESTWDLVGPELRALLLNAIALRKQQAALERLVGQLRRAASSLPISPSADATLARAQSEVLDSYAESRLPDRDLDAPAEPLAQRVWLGEDWIEDTATEIDIENPVQHAAFAVRADSDQQQLRELLDRVWNPRSLERVAAMTARTSTGSSPVYAEEEPASQCGCSRPKIVFLGDYSSGKSSLIKRILIETGDFDSADMPIGGGPVTSAAHAYHVGNVCLIDTPGFQSSNSEHNALALQVAAGAALVVFVFHVNLLIGDLSFIESIANGTETSVSKRDRILYLVNRADELGVDPVTAPAEFLAAKDRKESELVAALASHGIQVDPRQVYSMSGDPFGKVGSRIDIGPSAYGQHRSWDAVGPVIDVINSVGKDHARAGAAKADLDVSLNNLMKQRIDLQDGIRNAEAVTDANRAVMEALENGERDALLLSGVLRQDARDLVSGHANFAKSRVRSLASDELHKMAEIANSWWNDIGFQTNIESFRTRAAQEIDDWFREHSSQIDREIAAAEFAQRGIVIDHRFEGPNAANGDGPRVFAGAAKGGARIAKALGRRDEIYRVGKMIGVKFRPWGAVRAAGRAAKVAPVLAVVGVAADAYGVFKGEKALRDRELSREEAETFIAKLAEEILDQILCGTEADGPIPVLEERRTALTECMQDMQKDVNATAAAVADLQASLEEIDGLLESGTGVHSADRIAQ</sequence>
<dbReference type="InterPro" id="IPR006073">
    <property type="entry name" value="GTP-bd"/>
</dbReference>
<feature type="domain" description="Dynamin-like helical" evidence="2">
    <location>
        <begin position="1132"/>
        <end position="1210"/>
    </location>
</feature>
<name>A0A2X4U456_9NOCA</name>
<evidence type="ECO:0000313" key="4">
    <source>
        <dbReference type="Proteomes" id="UP000249091"/>
    </source>
</evidence>
<dbReference type="InterPro" id="IPR027417">
    <property type="entry name" value="P-loop_NTPase"/>
</dbReference>
<dbReference type="Pfam" id="PF01926">
    <property type="entry name" value="MMR_HSR1"/>
    <property type="match status" value="2"/>
</dbReference>
<dbReference type="EMBL" id="LS483468">
    <property type="protein sequence ID" value="SQI29908.1"/>
    <property type="molecule type" value="Genomic_DNA"/>
</dbReference>
<dbReference type="KEGG" id="rcr:NCTC10994_01310"/>
<dbReference type="GO" id="GO:0030488">
    <property type="term" value="P:tRNA methylation"/>
    <property type="evidence" value="ECO:0007669"/>
    <property type="project" value="TreeGrafter"/>
</dbReference>
<gene>
    <name evidence="3" type="ORF">NCTC10994_01310</name>
</gene>
<dbReference type="InterPro" id="IPR040576">
    <property type="entry name" value="DLP_helical"/>
</dbReference>
<dbReference type="Pfam" id="PF18709">
    <property type="entry name" value="DLP_helical"/>
    <property type="match status" value="1"/>
</dbReference>
<evidence type="ECO:0000259" key="2">
    <source>
        <dbReference type="Pfam" id="PF18709"/>
    </source>
</evidence>
<dbReference type="Gene3D" id="3.40.50.300">
    <property type="entry name" value="P-loop containing nucleotide triphosphate hydrolases"/>
    <property type="match status" value="2"/>
</dbReference>
<reference evidence="3 4" key="1">
    <citation type="submission" date="2018-06" db="EMBL/GenBank/DDBJ databases">
        <authorList>
            <consortium name="Pathogen Informatics"/>
            <person name="Doyle S."/>
        </authorList>
    </citation>
    <scope>NUCLEOTIDE SEQUENCE [LARGE SCALE GENOMIC DNA]</scope>
    <source>
        <strain evidence="3 4">NCTC10994</strain>
    </source>
</reference>
<keyword evidence="4" id="KW-1185">Reference proteome</keyword>
<dbReference type="Proteomes" id="UP000249091">
    <property type="component" value="Chromosome 1"/>
</dbReference>
<dbReference type="GO" id="GO:0005737">
    <property type="term" value="C:cytoplasm"/>
    <property type="evidence" value="ECO:0007669"/>
    <property type="project" value="TreeGrafter"/>
</dbReference>
<dbReference type="AlphaFoldDB" id="A0A2X4U456"/>
<feature type="domain" description="G" evidence="1">
    <location>
        <begin position="83"/>
        <end position="194"/>
    </location>
</feature>
<feature type="domain" description="G" evidence="1">
    <location>
        <begin position="750"/>
        <end position="834"/>
    </location>
</feature>
<dbReference type="GO" id="GO:0005525">
    <property type="term" value="F:GTP binding"/>
    <property type="evidence" value="ECO:0007669"/>
    <property type="project" value="InterPro"/>
</dbReference>
<accession>A0A2X4U456</accession>
<dbReference type="PANTHER" id="PTHR42714">
    <property type="entry name" value="TRNA MODIFICATION GTPASE GTPBP3"/>
    <property type="match status" value="1"/>
</dbReference>
<dbReference type="GO" id="GO:0002098">
    <property type="term" value="P:tRNA wobble uridine modification"/>
    <property type="evidence" value="ECO:0007669"/>
    <property type="project" value="TreeGrafter"/>
</dbReference>
<evidence type="ECO:0000313" key="3">
    <source>
        <dbReference type="EMBL" id="SQI29908.1"/>
    </source>
</evidence>
<proteinExistence type="predicted"/>
<dbReference type="PANTHER" id="PTHR42714:SF2">
    <property type="entry name" value="TRNA MODIFICATION GTPASE GTPBP3, MITOCHONDRIAL"/>
    <property type="match status" value="1"/>
</dbReference>